<keyword evidence="2" id="KW-1185">Reference proteome</keyword>
<gene>
    <name evidence="1" type="ORF">PLOB_00014582</name>
</gene>
<organism evidence="1 2">
    <name type="scientific">Porites lobata</name>
    <dbReference type="NCBI Taxonomy" id="104759"/>
    <lineage>
        <taxon>Eukaryota</taxon>
        <taxon>Metazoa</taxon>
        <taxon>Cnidaria</taxon>
        <taxon>Anthozoa</taxon>
        <taxon>Hexacorallia</taxon>
        <taxon>Scleractinia</taxon>
        <taxon>Fungiina</taxon>
        <taxon>Poritidae</taxon>
        <taxon>Porites</taxon>
    </lineage>
</organism>
<protein>
    <submittedName>
        <fullName evidence="1">Uncharacterized protein</fullName>
    </submittedName>
</protein>
<proteinExistence type="predicted"/>
<evidence type="ECO:0000313" key="1">
    <source>
        <dbReference type="EMBL" id="CAH3174099.1"/>
    </source>
</evidence>
<name>A0ABN8R431_9CNID</name>
<accession>A0ABN8R431</accession>
<comment type="caution">
    <text evidence="1">The sequence shown here is derived from an EMBL/GenBank/DDBJ whole genome shotgun (WGS) entry which is preliminary data.</text>
</comment>
<evidence type="ECO:0000313" key="2">
    <source>
        <dbReference type="Proteomes" id="UP001159405"/>
    </source>
</evidence>
<dbReference type="Proteomes" id="UP001159405">
    <property type="component" value="Unassembled WGS sequence"/>
</dbReference>
<dbReference type="EMBL" id="CALNXK010000187">
    <property type="protein sequence ID" value="CAH3174099.1"/>
    <property type="molecule type" value="Genomic_DNA"/>
</dbReference>
<reference evidence="1 2" key="1">
    <citation type="submission" date="2022-05" db="EMBL/GenBank/DDBJ databases">
        <authorList>
            <consortium name="Genoscope - CEA"/>
            <person name="William W."/>
        </authorList>
    </citation>
    <scope>NUCLEOTIDE SEQUENCE [LARGE SCALE GENOMIC DNA]</scope>
</reference>
<feature type="non-terminal residue" evidence="1">
    <location>
        <position position="715"/>
    </location>
</feature>
<sequence length="715" mass="81425">MNCSFASQESPCSSYGSSTNVLPLDACKEDITPHLLGLDVSSKRGWRSEGIEITEKELILNRAGHFDLSQDRVAAMTICPKHRRDLTVDWRGRKSSTCCYPSHEGQRKQVKDPRRVNYATSKEIFALHNAAVPVGSTICVKCRTEHYILRHEEDSERGRGDQQVVIANVNVSFFSLKIDGVRWTSDPHPNVDGDEDVFELLQQNEDQGVLVTSNAEQEMVSSSSQSSQQSIPEEEISIWSDEVEEQQQRRQLLNNTISTLSGGRISPILSTLNTSWDDISTTQQKYYLRKAKESICTALSVLSPGQEEELWTTLRQERLVNKDSAGATRRRSFDPKSGLIYVLIKSYNHAESWQTKRQILSLFANDFSRSQLMSMIPTLSKWRIDEARQHATKVGEGLPVPQEPIFRSRISPVQIDHFIDYIARPEMLQDVAFGTKVLKLDTGGSIIIPAVIRTMIPSRIIEQYSVYCKEQNFEPAGQRSLYRIIEVCGASMQKSLQGLDNTTAEGTEAIDNVTDVLKTLGDYGSEATWVKDAEQKIKEAKRYLKTEFKSHVGREETCADHCTAHALGDTSDSNLQSICQHEHETDCQQCESLETVLKEIESEINRVEMPEEHRWRLSHDYKLCLASIQDWKAHLLRTVNQEEGKQFALVHVDSASCLIVMDWAMKYLPQRYRERMSDFFGKRGRSWHVSAVITKHTEKFQVECFVHLFDNCMQN</sequence>